<sequence>MSHVLKTVLTGWFIMVITYGIVLLGVARSLEMLYKTPLDLSQTTSVIILGMCLLTVPYLVAGVYGRLNMNGDLQIFLLFMIVPVVLERVFIYGLGAFLTKDVPVIEFIQLDIAPYFTFSYIIAGLGSMAIALIVAKTW</sequence>
<dbReference type="Proteomes" id="UP000182762">
    <property type="component" value="Unassembled WGS sequence"/>
</dbReference>
<keyword evidence="1" id="KW-1133">Transmembrane helix</keyword>
<dbReference type="RefSeq" id="WP_061805491.1">
    <property type="nucleotide sequence ID" value="NZ_FOXX01000006.1"/>
</dbReference>
<organism evidence="2 3">
    <name type="scientific">Priestia endophytica DSM 13796</name>
    <dbReference type="NCBI Taxonomy" id="1121089"/>
    <lineage>
        <taxon>Bacteria</taxon>
        <taxon>Bacillati</taxon>
        <taxon>Bacillota</taxon>
        <taxon>Bacilli</taxon>
        <taxon>Bacillales</taxon>
        <taxon>Bacillaceae</taxon>
        <taxon>Priestia</taxon>
    </lineage>
</organism>
<evidence type="ECO:0000313" key="2">
    <source>
        <dbReference type="EMBL" id="SFQ68956.1"/>
    </source>
</evidence>
<feature type="transmembrane region" description="Helical" evidence="1">
    <location>
        <begin position="115"/>
        <end position="135"/>
    </location>
</feature>
<keyword evidence="1" id="KW-0472">Membrane</keyword>
<keyword evidence="3" id="KW-1185">Reference proteome</keyword>
<feature type="transmembrane region" description="Helical" evidence="1">
    <location>
        <begin position="46"/>
        <end position="64"/>
    </location>
</feature>
<reference evidence="2 3" key="1">
    <citation type="submission" date="2016-10" db="EMBL/GenBank/DDBJ databases">
        <authorList>
            <person name="Varghese N."/>
            <person name="Submissions S."/>
        </authorList>
    </citation>
    <scope>NUCLEOTIDE SEQUENCE [LARGE SCALE GENOMIC DNA]</scope>
    <source>
        <strain evidence="2 3">DSM 13796</strain>
    </source>
</reference>
<keyword evidence="1" id="KW-0812">Transmembrane</keyword>
<comment type="caution">
    <text evidence="2">The sequence shown here is derived from an EMBL/GenBank/DDBJ whole genome shotgun (WGS) entry which is preliminary data.</text>
</comment>
<accession>A0A1I6AJU6</accession>
<protein>
    <submittedName>
        <fullName evidence="2">Uncharacterized protein</fullName>
    </submittedName>
</protein>
<name>A0A1I6AJU6_9BACI</name>
<feature type="transmembrane region" description="Helical" evidence="1">
    <location>
        <begin position="7"/>
        <end position="26"/>
    </location>
</feature>
<gene>
    <name evidence="2" type="ORF">SAMN02745910_02826</name>
</gene>
<evidence type="ECO:0000256" key="1">
    <source>
        <dbReference type="SAM" id="Phobius"/>
    </source>
</evidence>
<dbReference type="EMBL" id="FOXX01000006">
    <property type="protein sequence ID" value="SFQ68956.1"/>
    <property type="molecule type" value="Genomic_DNA"/>
</dbReference>
<proteinExistence type="predicted"/>
<feature type="transmembrane region" description="Helical" evidence="1">
    <location>
        <begin position="76"/>
        <end position="95"/>
    </location>
</feature>
<dbReference type="GeneID" id="93711455"/>
<evidence type="ECO:0000313" key="3">
    <source>
        <dbReference type="Proteomes" id="UP000182762"/>
    </source>
</evidence>